<dbReference type="GO" id="GO:0050519">
    <property type="term" value="F:holo-citrate lyase synthase activity"/>
    <property type="evidence" value="ECO:0007669"/>
    <property type="project" value="UniProtKB-EC"/>
</dbReference>
<keyword evidence="3" id="KW-0548">Nucleotidyltransferase</keyword>
<sequence length="166" mass="17905">MTRSEELRNKLLEARDARWSLITGLESGEGSLIVISSNMPGEDKAKADGLVSWAATELKKLISAETLQTAQDAAGRAVFMKTLLNPADAKKAGVCLEELHPFCRLLDIDVYSGTTAFGRKEAGLGRRKCLLCGASAADCIRTEKHTHAEAVSAAEKLLSGFHNKNF</sequence>
<dbReference type="RefSeq" id="WP_128465890.1">
    <property type="nucleotide sequence ID" value="NZ_CP035108.1"/>
</dbReference>
<dbReference type="Pfam" id="PF03802">
    <property type="entry name" value="CitX"/>
    <property type="match status" value="1"/>
</dbReference>
<reference evidence="5 6" key="1">
    <citation type="submission" date="2019-01" db="EMBL/GenBank/DDBJ databases">
        <title>Geovibrio thiophilus DSM 11263, complete genome.</title>
        <authorList>
            <person name="Spring S."/>
            <person name="Bunk B."/>
            <person name="Sproer C."/>
        </authorList>
    </citation>
    <scope>NUCLEOTIDE SEQUENCE [LARGE SCALE GENOMIC DNA]</scope>
    <source>
        <strain evidence="5 6">DSM 11263</strain>
    </source>
</reference>
<evidence type="ECO:0000256" key="2">
    <source>
        <dbReference type="ARBA" id="ARBA00022679"/>
    </source>
</evidence>
<protein>
    <recommendedName>
        <fullName evidence="1">citrate lyase holo-[acyl-carrier protein] synthase</fullName>
        <ecNumber evidence="1">2.7.7.61</ecNumber>
    </recommendedName>
</protein>
<evidence type="ECO:0000313" key="5">
    <source>
        <dbReference type="EMBL" id="QAR32603.1"/>
    </source>
</evidence>
<keyword evidence="2" id="KW-0808">Transferase</keyword>
<proteinExistence type="predicted"/>
<evidence type="ECO:0000256" key="4">
    <source>
        <dbReference type="ARBA" id="ARBA00048574"/>
    </source>
</evidence>
<gene>
    <name evidence="5" type="ORF">EP073_04030</name>
</gene>
<evidence type="ECO:0000256" key="3">
    <source>
        <dbReference type="ARBA" id="ARBA00022695"/>
    </source>
</evidence>
<dbReference type="OrthoDB" id="3196716at2"/>
<dbReference type="KEGG" id="gtl:EP073_04030"/>
<dbReference type="AlphaFoldDB" id="A0A3R5Y658"/>
<dbReference type="Proteomes" id="UP000287502">
    <property type="component" value="Chromosome"/>
</dbReference>
<name>A0A3R5Y658_9BACT</name>
<dbReference type="EC" id="2.7.7.61" evidence="1"/>
<accession>A0A3R5Y658</accession>
<dbReference type="GO" id="GO:0051191">
    <property type="term" value="P:prosthetic group biosynthetic process"/>
    <property type="evidence" value="ECO:0007669"/>
    <property type="project" value="InterPro"/>
</dbReference>
<evidence type="ECO:0000313" key="6">
    <source>
        <dbReference type="Proteomes" id="UP000287502"/>
    </source>
</evidence>
<evidence type="ECO:0000256" key="1">
    <source>
        <dbReference type="ARBA" id="ARBA00012524"/>
    </source>
</evidence>
<organism evidence="5 6">
    <name type="scientific">Geovibrio thiophilus</name>
    <dbReference type="NCBI Taxonomy" id="139438"/>
    <lineage>
        <taxon>Bacteria</taxon>
        <taxon>Pseudomonadati</taxon>
        <taxon>Deferribacterota</taxon>
        <taxon>Deferribacteres</taxon>
        <taxon>Deferribacterales</taxon>
        <taxon>Geovibrionaceae</taxon>
        <taxon>Geovibrio</taxon>
    </lineage>
</organism>
<keyword evidence="6" id="KW-1185">Reference proteome</keyword>
<dbReference type="EMBL" id="CP035108">
    <property type="protein sequence ID" value="QAR32603.1"/>
    <property type="molecule type" value="Genomic_DNA"/>
</dbReference>
<comment type="catalytic activity">
    <reaction evidence="4">
        <text>apo-[citrate lyase ACP] + 2'-(5''-triphospho-alpha-D-ribosyl)-3'-dephospho-CoA = holo-[citrate lyase ACP] + diphosphate</text>
        <dbReference type="Rhea" id="RHEA:16333"/>
        <dbReference type="Rhea" id="RHEA-COMP:10157"/>
        <dbReference type="Rhea" id="RHEA-COMP:10158"/>
        <dbReference type="ChEBI" id="CHEBI:29999"/>
        <dbReference type="ChEBI" id="CHEBI:33019"/>
        <dbReference type="ChEBI" id="CHEBI:61378"/>
        <dbReference type="ChEBI" id="CHEBI:82683"/>
        <dbReference type="EC" id="2.7.7.61"/>
    </reaction>
</comment>
<dbReference type="InterPro" id="IPR005551">
    <property type="entry name" value="CitX"/>
</dbReference>